<dbReference type="eggNOG" id="COG0433">
    <property type="taxonomic scope" value="Bacteria"/>
</dbReference>
<comment type="caution">
    <text evidence="2">The sequence shown here is derived from an EMBL/GenBank/DDBJ whole genome shotgun (WGS) entry which is preliminary data.</text>
</comment>
<dbReference type="AlphaFoldDB" id="A0A060QIL3"/>
<dbReference type="Gene3D" id="3.40.50.300">
    <property type="entry name" value="P-loop containing nucleotide triphosphate hydrolases"/>
    <property type="match status" value="1"/>
</dbReference>
<reference evidence="2 3" key="1">
    <citation type="journal article" date="2014" name="Genome Biol. Evol.">
        <title>Acetic acid bacteria genomes reveal functional traits for adaptation to life in insect guts.</title>
        <authorList>
            <person name="Chouaia B."/>
            <person name="Gaiarsa S."/>
            <person name="Crotti E."/>
            <person name="Comandatore F."/>
            <person name="Degli Esposti M."/>
            <person name="Ricci I."/>
            <person name="Alma A."/>
            <person name="Favia G."/>
            <person name="Bandi C."/>
            <person name="Daffonchio D."/>
        </authorList>
    </citation>
    <scope>NUCLEOTIDE SEQUENCE [LARGE SCALE GENOMIC DNA]</scope>
    <source>
        <strain evidence="2 3">SF2.1</strain>
    </source>
</reference>
<reference evidence="2 3" key="2">
    <citation type="journal article" date="2014" name="PLoS ONE">
        <title>Evolution of mitochondria reconstructed from the energy metabolism of living bacteria.</title>
        <authorList>
            <person name="Degli Esposti M."/>
            <person name="Chouaia B."/>
            <person name="Comandatore F."/>
            <person name="Crotti E."/>
            <person name="Sassera D."/>
            <person name="Lievens P.M."/>
            <person name="Daffonchio D."/>
            <person name="Bandi C."/>
        </authorList>
    </citation>
    <scope>NUCLEOTIDE SEQUENCE [LARGE SCALE GENOMIC DNA]</scope>
    <source>
        <strain evidence="2 3">SF2.1</strain>
    </source>
</reference>
<proteinExistence type="predicted"/>
<accession>A0A060QIL3</accession>
<sequence length="1069" mass="118121">MKIALPSWLVPTPSLDQASSHSVETASVQPDRPVLARPALGGALMRMIGQASVYGKRTVSSFCALATSDGDSLITFDGAYMSLIRIQGSAVVLDARETETKARTLRNRLSGPLDGKGHALQFHFVSDPATAGDAIQKCVEQARAIATRLDADFDDVFAEWLRVFPQTMRYEDCWVAVWSKKALLNRQEQKAAKQAQKSTGAALPRLEDAQDPGLADPDLASRHASFVQQVSQAFSDIRVQTRILSPQETLKTIRSIMYPETRDDLWRAVMPPDEPPVRVPDTDTPADIDHLLWPPLREQIFPMEAQTDGYTIARFGVLDWAPLDMTLAPDVTQGEDTPIVFGDLVRALAPRDVPWRATFLIEGEGESLMKGKMAALAFLNFWPNRHKKVAHSQVDEIRRFKTDTIVRLRGNFATCAPMGERPLLQQRVSRLQQGLNAWASCQSSRWCGDPVAGTLSAVPGLDTASTAPSHAPPLNDALTLMPWARPGLPWEKGSVLFRAPDGAAMPFDPGASGRPATLDLFVAPSRSGKSVAANRLLLGTVLSAASATNDGYRFPLIAKLDIGESVSGFIDMVKASLPFDRQHLAAYYRMDFSPENAFNIFDLEVGCREPLLAHRTFLTNFISLICLPIGKDAMPYDRMDHLIEAIIDVVYDIVSDSPSATHAKFYRYGIDAEIDRWIDTHTASSTGGEACLRIDDREVLLGDTTLWLDIVDALCAAQEWRLAGFAQRQASPEMRDLIAAASDTRIISHFERVRPTGAQENITDIFCDYIQHFIRKFPTLGVCTRLDLGDARIVALDVERICPKDQTDVALRQTEMMYLLGFFMVSRKLTTDPQDALGMPELVREYHRARFTEYRETYKRLEADEYHRTGQSENVRNMVQFVARESAKYRLSLGIASTAPEDFGAFLTENSTGRFIFGAGSETQAGRMADIFGLTNASREIVKNRLNGPAKDGSGAPFLLQIKVNNVWYEQMLINQLGPIELWALTTDPVDRGLRTRLYESLGPAEARRRLARVFPKGTAVPEIDRRKNTTGNASFDEGGTPIGAVVALAQEIRDCTGIAAVLRGSGDA</sequence>
<dbReference type="Proteomes" id="UP000027583">
    <property type="component" value="Unassembled WGS sequence"/>
</dbReference>
<dbReference type="RefSeq" id="WP_035444503.1">
    <property type="nucleotide sequence ID" value="NZ_CBLX010000025.1"/>
</dbReference>
<feature type="region of interest" description="Disordered" evidence="1">
    <location>
        <begin position="195"/>
        <end position="218"/>
    </location>
</feature>
<protein>
    <submittedName>
        <fullName evidence="2">Uncharacterized protein</fullName>
    </submittedName>
</protein>
<gene>
    <name evidence="2" type="ORF">ASAP_2969</name>
</gene>
<evidence type="ECO:0000313" key="3">
    <source>
        <dbReference type="Proteomes" id="UP000027583"/>
    </source>
</evidence>
<evidence type="ECO:0000256" key="1">
    <source>
        <dbReference type="SAM" id="MobiDB-lite"/>
    </source>
</evidence>
<name>A0A060QIL3_9PROT</name>
<evidence type="ECO:0000313" key="2">
    <source>
        <dbReference type="EMBL" id="CDG41014.1"/>
    </source>
</evidence>
<dbReference type="InterPro" id="IPR027417">
    <property type="entry name" value="P-loop_NTPase"/>
</dbReference>
<dbReference type="EMBL" id="CBLX010000025">
    <property type="protein sequence ID" value="CDG41014.1"/>
    <property type="molecule type" value="Genomic_DNA"/>
</dbReference>
<organism evidence="2 3">
    <name type="scientific">Asaia bogorensis</name>
    <dbReference type="NCBI Taxonomy" id="91915"/>
    <lineage>
        <taxon>Bacteria</taxon>
        <taxon>Pseudomonadati</taxon>
        <taxon>Pseudomonadota</taxon>
        <taxon>Alphaproteobacteria</taxon>
        <taxon>Acetobacterales</taxon>
        <taxon>Acetobacteraceae</taxon>
        <taxon>Asaia</taxon>
    </lineage>
</organism>